<name>A0A2U2HGP2_9BURK</name>
<dbReference type="OrthoDB" id="9779968at2"/>
<dbReference type="InterPro" id="IPR006311">
    <property type="entry name" value="TAT_signal"/>
</dbReference>
<dbReference type="EMBL" id="PXWF02000269">
    <property type="protein sequence ID" value="PWF44361.1"/>
    <property type="molecule type" value="Genomic_DNA"/>
</dbReference>
<feature type="chain" id="PRO_5015781353" evidence="1">
    <location>
        <begin position="41"/>
        <end position="469"/>
    </location>
</feature>
<gene>
    <name evidence="2" type="ORF">C7C56_019600</name>
</gene>
<proteinExistence type="predicted"/>
<dbReference type="PANTHER" id="PTHR43737:SF1">
    <property type="entry name" value="DUF1501 DOMAIN-CONTAINING PROTEIN"/>
    <property type="match status" value="1"/>
</dbReference>
<keyword evidence="3" id="KW-1185">Reference proteome</keyword>
<organism evidence="2 3">
    <name type="scientific">Massilia glaciei</name>
    <dbReference type="NCBI Taxonomy" id="1524097"/>
    <lineage>
        <taxon>Bacteria</taxon>
        <taxon>Pseudomonadati</taxon>
        <taxon>Pseudomonadota</taxon>
        <taxon>Betaproteobacteria</taxon>
        <taxon>Burkholderiales</taxon>
        <taxon>Oxalobacteraceae</taxon>
        <taxon>Telluria group</taxon>
        <taxon>Massilia</taxon>
    </lineage>
</organism>
<comment type="caution">
    <text evidence="2">The sequence shown here is derived from an EMBL/GenBank/DDBJ whole genome shotgun (WGS) entry which is preliminary data.</text>
</comment>
<protein>
    <submittedName>
        <fullName evidence="2">DUF1501 domain-containing protein</fullName>
    </submittedName>
</protein>
<accession>A0A2U2HGP2</accession>
<keyword evidence="1" id="KW-0732">Signal</keyword>
<reference evidence="2 3" key="1">
    <citation type="submission" date="2018-04" db="EMBL/GenBank/DDBJ databases">
        <title>Massilia violaceinigra sp. nov., a novel purple-pigmented bacterium isolated from Tianshan glacier, Xinjiang, China.</title>
        <authorList>
            <person name="Wang H."/>
        </authorList>
    </citation>
    <scope>NUCLEOTIDE SEQUENCE [LARGE SCALE GENOMIC DNA]</scope>
    <source>
        <strain evidence="2 3">B448-2</strain>
    </source>
</reference>
<dbReference type="Proteomes" id="UP000241421">
    <property type="component" value="Unassembled WGS sequence"/>
</dbReference>
<dbReference type="RefSeq" id="WP_106759053.1">
    <property type="nucleotide sequence ID" value="NZ_PXWF02000269.1"/>
</dbReference>
<dbReference type="Pfam" id="PF07394">
    <property type="entry name" value="DUF1501"/>
    <property type="match status" value="1"/>
</dbReference>
<dbReference type="AlphaFoldDB" id="A0A2U2HGP2"/>
<evidence type="ECO:0000313" key="2">
    <source>
        <dbReference type="EMBL" id="PWF44361.1"/>
    </source>
</evidence>
<feature type="signal peptide" evidence="1">
    <location>
        <begin position="1"/>
        <end position="40"/>
    </location>
</feature>
<evidence type="ECO:0000313" key="3">
    <source>
        <dbReference type="Proteomes" id="UP000241421"/>
    </source>
</evidence>
<dbReference type="InterPro" id="IPR010869">
    <property type="entry name" value="DUF1501"/>
</dbReference>
<sequence>MKNDNSNVTNGSRRAFLKRAGSLSLASVAAPWLINLSALADASAATTGEYKALVCIFLSGGNDQANTLVPYDSGNHTLYQRYRPSFAYSRQQLAAGALASENTALDSAGFAHDYALPPALAPLLALFNEKRLGVMLNMGTLVEPTTKQQYTGKSVRLPSKLFSHNDQQSIWQSSFPEGAASGWGGRMGDLFQSNNQNKVFSNISLAGNAVFLSGNSAMQYHVSIDGPVKMEALRDPLFGSAACSAALRTLISEPRDNIFESEYNRINKRALESEELLSSSLASAARLNTIFPANNPLAKQLQMVARMISIAPALGVKRQIFYVTLNGFDNHYSLLAPHTHLLGQLGMAMSAFYSATAELNVANDVTSFTASEFGRTLSANTNGGTDHGWGGMQFVMGGAVKGKRFYGNAPILANDGPDDVGQGRLLPTMSIEQFAATLGGWFGVSDSDLLEVLPNLRNFSASARKLDFV</sequence>
<dbReference type="PROSITE" id="PS51318">
    <property type="entry name" value="TAT"/>
    <property type="match status" value="1"/>
</dbReference>
<dbReference type="PANTHER" id="PTHR43737">
    <property type="entry name" value="BLL7424 PROTEIN"/>
    <property type="match status" value="1"/>
</dbReference>
<evidence type="ECO:0000256" key="1">
    <source>
        <dbReference type="SAM" id="SignalP"/>
    </source>
</evidence>